<proteinExistence type="predicted"/>
<accession>A0A8A0RQ59</accession>
<dbReference type="PANTHER" id="PTHR34614">
    <property type="match status" value="1"/>
</dbReference>
<name>A0A8A0RQ59_9FIRM</name>
<evidence type="ECO:0000313" key="4">
    <source>
        <dbReference type="EMBL" id="QSQ10383.1"/>
    </source>
</evidence>
<dbReference type="KEGG" id="kme:H0A61_02169"/>
<protein>
    <recommendedName>
        <fullName evidence="1">Transposase IS4-like domain-containing protein</fullName>
    </recommendedName>
</protein>
<dbReference type="PANTHER" id="PTHR34614:SF2">
    <property type="entry name" value="TRANSPOSASE IS4-LIKE DOMAIN-CONTAINING PROTEIN"/>
    <property type="match status" value="1"/>
</dbReference>
<dbReference type="InterPro" id="IPR047654">
    <property type="entry name" value="IS1634_transpos"/>
</dbReference>
<dbReference type="EMBL" id="CP059066">
    <property type="protein sequence ID" value="QSQ09992.1"/>
    <property type="molecule type" value="Genomic_DNA"/>
</dbReference>
<dbReference type="InterPro" id="IPR002559">
    <property type="entry name" value="Transposase_11"/>
</dbReference>
<dbReference type="GO" id="GO:0006313">
    <property type="term" value="P:DNA transposition"/>
    <property type="evidence" value="ECO:0007669"/>
    <property type="project" value="InterPro"/>
</dbReference>
<feature type="domain" description="Transposase IS4-like" evidence="1">
    <location>
        <begin position="226"/>
        <end position="499"/>
    </location>
</feature>
<keyword evidence="5" id="KW-1185">Reference proteome</keyword>
<evidence type="ECO:0000259" key="1">
    <source>
        <dbReference type="Pfam" id="PF01609"/>
    </source>
</evidence>
<organism evidence="4 5">
    <name type="scientific">Koleobacter methoxysyntrophicus</name>
    <dbReference type="NCBI Taxonomy" id="2751313"/>
    <lineage>
        <taxon>Bacteria</taxon>
        <taxon>Bacillati</taxon>
        <taxon>Bacillota</taxon>
        <taxon>Clostridia</taxon>
        <taxon>Koleobacterales</taxon>
        <taxon>Koleobacteraceae</taxon>
        <taxon>Koleobacter</taxon>
    </lineage>
</organism>
<dbReference type="InterPro" id="IPR012337">
    <property type="entry name" value="RNaseH-like_sf"/>
</dbReference>
<dbReference type="NCBIfam" id="NF033559">
    <property type="entry name" value="transpos_IS1634"/>
    <property type="match status" value="1"/>
</dbReference>
<dbReference type="Pfam" id="PF01609">
    <property type="entry name" value="DDE_Tnp_1"/>
    <property type="match status" value="1"/>
</dbReference>
<dbReference type="Proteomes" id="UP000662904">
    <property type="component" value="Chromosome"/>
</dbReference>
<sequence>MFLAKNYSKKTGRTYLLIMHNYRDKEGKTKHKVIKSLGYLDELEKIYDDPIAHFTQVAKQMDAERKKNKQLVITIDADSQVDRNVQNRKNFGHVVFSKVYHELELDRFFNNKQRHENFKFNSNSIMKVLLFARLLYPCSKKATVEIKDRFFDKADFTLDDVYNCLTHFNKIEKDAQKFIHEQIVKQYDRKTDLVYYDVTNYYFEIDKEDDFRRKGACKEHRPDPIVQMGLAVDRLGIPISYQLFQGNTHDSQTLMPVLKDIKKQFKTKKIIVVADKGLHSGDNIAFNTILGDGYIYSKSVRAASSDFKSYVLDDEGYTWIGNDYKRKSRIIPTEINVTVGTYKNGKKKKKKVLIDQKQVIFYSHKYAERARRQREAVIAKAVDLIKNPSKYQKATSYGAANYVANIEFDKVTGEVLDTGKKLFLDEEKIKQDELLDGYYAIVTSELDESDDRIIELYRDLWRIEESFKITKSNLDARPVYLTRKDHINAHFLICFIALIIARIVELRLGNKYSIEKILNTLRLVSCSHIDANHYLFDYADEVTDDINDVFDLNIGKKVMTLGEIKKVFASVKKK</sequence>
<dbReference type="AlphaFoldDB" id="A0A8A0RQ59"/>
<evidence type="ECO:0000313" key="3">
    <source>
        <dbReference type="EMBL" id="QSQ09992.1"/>
    </source>
</evidence>
<dbReference type="RefSeq" id="WP_206707126.1">
    <property type="nucleotide sequence ID" value="NZ_CP059066.1"/>
</dbReference>
<dbReference type="KEGG" id="kme:H0A61_02788"/>
<gene>
    <name evidence="2" type="ORF">H0A61_02169</name>
    <name evidence="3" type="ORF">H0A61_02384</name>
    <name evidence="4" type="ORF">H0A61_02788</name>
</gene>
<dbReference type="EMBL" id="CP059066">
    <property type="protein sequence ID" value="QSQ09788.1"/>
    <property type="molecule type" value="Genomic_DNA"/>
</dbReference>
<dbReference type="EMBL" id="CP059066">
    <property type="protein sequence ID" value="QSQ10383.1"/>
    <property type="molecule type" value="Genomic_DNA"/>
</dbReference>
<dbReference type="GO" id="GO:0004803">
    <property type="term" value="F:transposase activity"/>
    <property type="evidence" value="ECO:0007669"/>
    <property type="project" value="InterPro"/>
</dbReference>
<evidence type="ECO:0000313" key="2">
    <source>
        <dbReference type="EMBL" id="QSQ09788.1"/>
    </source>
</evidence>
<evidence type="ECO:0000313" key="5">
    <source>
        <dbReference type="Proteomes" id="UP000662904"/>
    </source>
</evidence>
<dbReference type="GO" id="GO:0003677">
    <property type="term" value="F:DNA binding"/>
    <property type="evidence" value="ECO:0007669"/>
    <property type="project" value="InterPro"/>
</dbReference>
<dbReference type="SUPFAM" id="SSF53098">
    <property type="entry name" value="Ribonuclease H-like"/>
    <property type="match status" value="1"/>
</dbReference>
<dbReference type="KEGG" id="kme:H0A61_02384"/>
<reference evidence="4" key="1">
    <citation type="submission" date="2020-07" db="EMBL/GenBank/DDBJ databases">
        <title>Koleobacter methoxysyntrophicus gen. nov., sp. nov., a novel anaerobic bacterium isolated from deep subsurface oil field and proposal of Koleobacterales ord. nov. in the phylum Firmicutes.</title>
        <authorList>
            <person name="Sakamoto S."/>
            <person name="Tamaki H."/>
        </authorList>
    </citation>
    <scope>NUCLEOTIDE SEQUENCE</scope>
    <source>
        <strain evidence="4">NRmbB1</strain>
    </source>
</reference>